<proteinExistence type="predicted"/>
<protein>
    <submittedName>
        <fullName evidence="1">Uncharacterized protein</fullName>
    </submittedName>
</protein>
<evidence type="ECO:0000313" key="1">
    <source>
        <dbReference type="EMBL" id="KIM69461.1"/>
    </source>
</evidence>
<accession>A0A0C3ENL7</accession>
<reference evidence="1 2" key="1">
    <citation type="submission" date="2014-04" db="EMBL/GenBank/DDBJ databases">
        <authorList>
            <consortium name="DOE Joint Genome Institute"/>
            <person name="Kuo A."/>
            <person name="Kohler A."/>
            <person name="Nagy L.G."/>
            <person name="Floudas D."/>
            <person name="Copeland A."/>
            <person name="Barry K.W."/>
            <person name="Cichocki N."/>
            <person name="Veneault-Fourrey C."/>
            <person name="LaButti K."/>
            <person name="Lindquist E.A."/>
            <person name="Lipzen A."/>
            <person name="Lundell T."/>
            <person name="Morin E."/>
            <person name="Murat C."/>
            <person name="Sun H."/>
            <person name="Tunlid A."/>
            <person name="Henrissat B."/>
            <person name="Grigoriev I.V."/>
            <person name="Hibbett D.S."/>
            <person name="Martin F."/>
            <person name="Nordberg H.P."/>
            <person name="Cantor M.N."/>
            <person name="Hua S.X."/>
        </authorList>
    </citation>
    <scope>NUCLEOTIDE SEQUENCE [LARGE SCALE GENOMIC DNA]</scope>
    <source>
        <strain evidence="1 2">Foug A</strain>
    </source>
</reference>
<dbReference type="HOGENOM" id="CLU_2887117_0_0_1"/>
<organism evidence="1 2">
    <name type="scientific">Scleroderma citrinum Foug A</name>
    <dbReference type="NCBI Taxonomy" id="1036808"/>
    <lineage>
        <taxon>Eukaryota</taxon>
        <taxon>Fungi</taxon>
        <taxon>Dikarya</taxon>
        <taxon>Basidiomycota</taxon>
        <taxon>Agaricomycotina</taxon>
        <taxon>Agaricomycetes</taxon>
        <taxon>Agaricomycetidae</taxon>
        <taxon>Boletales</taxon>
        <taxon>Sclerodermatineae</taxon>
        <taxon>Sclerodermataceae</taxon>
        <taxon>Scleroderma</taxon>
    </lineage>
</organism>
<name>A0A0C3ENL7_9AGAM</name>
<dbReference type="InParanoid" id="A0A0C3ENL7"/>
<keyword evidence="2" id="KW-1185">Reference proteome</keyword>
<sequence>MMRHPLAASAAIATASSFIRFDRLQGTYLSNYSKCIQHWHAALFQKYRSSYGNDIIFHQRCLS</sequence>
<reference evidence="2" key="2">
    <citation type="submission" date="2015-01" db="EMBL/GenBank/DDBJ databases">
        <title>Evolutionary Origins and Diversification of the Mycorrhizal Mutualists.</title>
        <authorList>
            <consortium name="DOE Joint Genome Institute"/>
            <consortium name="Mycorrhizal Genomics Consortium"/>
            <person name="Kohler A."/>
            <person name="Kuo A."/>
            <person name="Nagy L.G."/>
            <person name="Floudas D."/>
            <person name="Copeland A."/>
            <person name="Barry K.W."/>
            <person name="Cichocki N."/>
            <person name="Veneault-Fourrey C."/>
            <person name="LaButti K."/>
            <person name="Lindquist E.A."/>
            <person name="Lipzen A."/>
            <person name="Lundell T."/>
            <person name="Morin E."/>
            <person name="Murat C."/>
            <person name="Riley R."/>
            <person name="Ohm R."/>
            <person name="Sun H."/>
            <person name="Tunlid A."/>
            <person name="Henrissat B."/>
            <person name="Grigoriev I.V."/>
            <person name="Hibbett D.S."/>
            <person name="Martin F."/>
        </authorList>
    </citation>
    <scope>NUCLEOTIDE SEQUENCE [LARGE SCALE GENOMIC DNA]</scope>
    <source>
        <strain evidence="2">Foug A</strain>
    </source>
</reference>
<dbReference type="AlphaFoldDB" id="A0A0C3ENL7"/>
<evidence type="ECO:0000313" key="2">
    <source>
        <dbReference type="Proteomes" id="UP000053989"/>
    </source>
</evidence>
<dbReference type="EMBL" id="KN822006">
    <property type="protein sequence ID" value="KIM69461.1"/>
    <property type="molecule type" value="Genomic_DNA"/>
</dbReference>
<gene>
    <name evidence="1" type="ORF">SCLCIDRAFT_1207882</name>
</gene>
<dbReference type="Proteomes" id="UP000053989">
    <property type="component" value="Unassembled WGS sequence"/>
</dbReference>